<gene>
    <name evidence="1" type="ORF">KT99_17735</name>
</gene>
<keyword evidence="2" id="KW-1185">Reference proteome</keyword>
<reference evidence="1 2" key="1">
    <citation type="submission" date="2007-10" db="EMBL/GenBank/DDBJ databases">
        <authorList>
            <person name="Yayanos A."/>
            <person name="Ferriera S."/>
            <person name="Johnson J."/>
            <person name="Kravitz S."/>
            <person name="Halpern A."/>
            <person name="Remington K."/>
            <person name="Beeson K."/>
            <person name="Tran B."/>
            <person name="Rogers Y.-H."/>
            <person name="Friedman R."/>
            <person name="Venter J.C."/>
        </authorList>
    </citation>
    <scope>NUCLEOTIDE SEQUENCE [LARGE SCALE GENOMIC DNA]</scope>
    <source>
        <strain evidence="1 2">KT99</strain>
    </source>
</reference>
<dbReference type="EMBL" id="ABIC01000019">
    <property type="protein sequence ID" value="EDQ00532.1"/>
    <property type="molecule type" value="Genomic_DNA"/>
</dbReference>
<dbReference type="AlphaFoldDB" id="A9DB14"/>
<proteinExistence type="predicted"/>
<accession>A9DB14</accession>
<name>A9DB14_9GAMM</name>
<protein>
    <submittedName>
        <fullName evidence="1">3-oxoacyl-(Acyl carrier protein) synthase</fullName>
        <ecNumber evidence="1">2.3.1.41</ecNumber>
    </submittedName>
</protein>
<keyword evidence="1" id="KW-0808">Transferase</keyword>
<comment type="caution">
    <text evidence="1">The sequence shown here is derived from an EMBL/GenBank/DDBJ whole genome shotgun (WGS) entry which is preliminary data.</text>
</comment>
<dbReference type="EC" id="2.3.1.41" evidence="1"/>
<evidence type="ECO:0000313" key="2">
    <source>
        <dbReference type="Proteomes" id="UP000005839"/>
    </source>
</evidence>
<dbReference type="GO" id="GO:0004315">
    <property type="term" value="F:3-oxoacyl-[acyl-carrier-protein] synthase activity"/>
    <property type="evidence" value="ECO:0007669"/>
    <property type="project" value="UniProtKB-EC"/>
</dbReference>
<organism evidence="1 2">
    <name type="scientific">Shewanella benthica KT99</name>
    <dbReference type="NCBI Taxonomy" id="314608"/>
    <lineage>
        <taxon>Bacteria</taxon>
        <taxon>Pseudomonadati</taxon>
        <taxon>Pseudomonadota</taxon>
        <taxon>Gammaproteobacteria</taxon>
        <taxon>Alteromonadales</taxon>
        <taxon>Shewanellaceae</taxon>
        <taxon>Shewanella</taxon>
    </lineage>
</organism>
<keyword evidence="1" id="KW-0012">Acyltransferase</keyword>
<sequence>MTFEDDSFAKNRLDLDDFTVEVQL</sequence>
<evidence type="ECO:0000313" key="1">
    <source>
        <dbReference type="EMBL" id="EDQ00532.1"/>
    </source>
</evidence>
<dbReference type="Proteomes" id="UP000005839">
    <property type="component" value="Unassembled WGS sequence"/>
</dbReference>